<dbReference type="EMBL" id="CAMXCT020000693">
    <property type="protein sequence ID" value="CAL1135596.1"/>
    <property type="molecule type" value="Genomic_DNA"/>
</dbReference>
<accession>A0A9P1FNB7</accession>
<name>A0A9P1FNB7_9DINO</name>
<evidence type="ECO:0000313" key="3">
    <source>
        <dbReference type="Proteomes" id="UP001152797"/>
    </source>
</evidence>
<dbReference type="AlphaFoldDB" id="A0A9P1FNB7"/>
<protein>
    <submittedName>
        <fullName evidence="1">Uncharacterized protein</fullName>
    </submittedName>
</protein>
<keyword evidence="3" id="KW-1185">Reference proteome</keyword>
<dbReference type="EMBL" id="CAMXCT030000693">
    <property type="protein sequence ID" value="CAL4769533.1"/>
    <property type="molecule type" value="Genomic_DNA"/>
</dbReference>
<sequence length="863" mass="97043">MHGRTQTHRLGLKKFVSAAALEELCEELGIKGGTRRTVKRKRQADISHVTPYGDILVEKNIAGTKIWMVQPVAMLYHISRSCLEFSKFFKEILSRKPCTRDHPIKVIVYSDEVTPGNQLRHQNARKIQVCYWSLECFGLTNLSNERLWFILSICRSDVVKELPGKMSQFMKISMQMFMEPYDLRSGIILDFFDGSKATIFGRVSILLGDEAALKETLDCKGAAGTFFCALCANICDHKSQLHSHDTRGYLQPSTCLDLDLFRPNTDESVMETLRELSRWKATLPKTRFQKKEQEAGWNLNQNGLLLSRLQIGAASSIMFDWMHVYVASGIWQLEVMQLLTELQRVGITQAMLHRELQAWHWPERISSRSVSGQKIFAKKQEGDSVKCSASEALSVYTVLRCILIRFLRSGQCRGIEDHIDSFVKICRVLDLLQSLKRGHTKASTLHEAVAGHLTAYQKAYGTERWLPKHHYSLHLARLYSFHKTLCSCWTHERRHREIKRYASQNPNTHAGFEKSIVVDALHLQLSELDSSSVESFSVGILDAAECTLHAKVYFRALMDADGDFEVSNTACFHPGSVCSADDVVFLKIDEEPCVGRVKFFVGLKDSAECWVCIEHWTPRGHNRFSRDDREQTSILPVTCIVDACAWTPQDDLYLAAADCRAPASGMLAPFLEVQKRTASGAQFSQCAWEQDVKTCLETNCQGCGGEQCQLCRADAEKINSCCEDHSHWDSVAPPQMCVDAKAEVDSKDPCSGLYGAEGLQCAWEEDAKTCVKNGCKGCGGEQCQLCREDVQRIAKCCDDHWHSVEPPQFCKDSKEEAVTSCFDSKCHGCGGEQCQLCREDARAECCTGAMRTPSCESSKAILP</sequence>
<gene>
    <name evidence="1" type="ORF">C1SCF055_LOCUS9942</name>
</gene>
<evidence type="ECO:0000313" key="2">
    <source>
        <dbReference type="EMBL" id="CAL4769533.1"/>
    </source>
</evidence>
<dbReference type="EMBL" id="CAMXCT010000693">
    <property type="protein sequence ID" value="CAI3982221.1"/>
    <property type="molecule type" value="Genomic_DNA"/>
</dbReference>
<organism evidence="1">
    <name type="scientific">Cladocopium goreaui</name>
    <dbReference type="NCBI Taxonomy" id="2562237"/>
    <lineage>
        <taxon>Eukaryota</taxon>
        <taxon>Sar</taxon>
        <taxon>Alveolata</taxon>
        <taxon>Dinophyceae</taxon>
        <taxon>Suessiales</taxon>
        <taxon>Symbiodiniaceae</taxon>
        <taxon>Cladocopium</taxon>
    </lineage>
</organism>
<dbReference type="Proteomes" id="UP001152797">
    <property type="component" value="Unassembled WGS sequence"/>
</dbReference>
<reference evidence="2 3" key="2">
    <citation type="submission" date="2024-05" db="EMBL/GenBank/DDBJ databases">
        <authorList>
            <person name="Chen Y."/>
            <person name="Shah S."/>
            <person name="Dougan E. K."/>
            <person name="Thang M."/>
            <person name="Chan C."/>
        </authorList>
    </citation>
    <scope>NUCLEOTIDE SEQUENCE [LARGE SCALE GENOMIC DNA]</scope>
</reference>
<evidence type="ECO:0000313" key="1">
    <source>
        <dbReference type="EMBL" id="CAI3982221.1"/>
    </source>
</evidence>
<reference evidence="1" key="1">
    <citation type="submission" date="2022-10" db="EMBL/GenBank/DDBJ databases">
        <authorList>
            <person name="Chen Y."/>
            <person name="Dougan E. K."/>
            <person name="Chan C."/>
            <person name="Rhodes N."/>
            <person name="Thang M."/>
        </authorList>
    </citation>
    <scope>NUCLEOTIDE SEQUENCE</scope>
</reference>
<comment type="caution">
    <text evidence="1">The sequence shown here is derived from an EMBL/GenBank/DDBJ whole genome shotgun (WGS) entry which is preliminary data.</text>
</comment>
<proteinExistence type="predicted"/>